<gene>
    <name evidence="1" type="ORF">FLAPJACK_17</name>
</gene>
<accession>A0A1X9SFT4</accession>
<evidence type="ECO:0000313" key="2">
    <source>
        <dbReference type="Proteomes" id="UP000222741"/>
    </source>
</evidence>
<dbReference type="EMBL" id="KY888882">
    <property type="protein sequence ID" value="ARQ94931.1"/>
    <property type="molecule type" value="Genomic_DNA"/>
</dbReference>
<sequence>MNELESLRDWHKFYRLFIISQLLTTEDDQSFLLDVADAFTEFAQAVEEGKIEVDEDGYTLIGAIPRKIKWTKGMGEGKWKTVADEIKRWRG</sequence>
<organism evidence="1 2">
    <name type="scientific">Bacillus phage Flapjack</name>
    <dbReference type="NCBI Taxonomy" id="1983465"/>
    <lineage>
        <taxon>Viruses</taxon>
        <taxon>Duplodnaviria</taxon>
        <taxon>Heunggongvirae</taxon>
        <taxon>Uroviricota</taxon>
        <taxon>Caudoviricetes</taxon>
        <taxon>Herelleviridae</taxon>
        <taxon>Bastillevirinae</taxon>
        <taxon>Bequatrovirus</taxon>
        <taxon>Bequatrovirus spock</taxon>
    </lineage>
</organism>
<name>A0A1X9SFT4_9CAUD</name>
<reference evidence="2" key="1">
    <citation type="submission" date="2017-04" db="EMBL/GenBank/DDBJ databases">
        <authorList>
            <person name="Abille Z."/>
            <person name="Afsharjavan R."/>
            <person name="Alms C.E."/>
            <person name="Anil A."/>
            <person name="Azuma E.A."/>
            <person name="Boateng D."/>
            <person name="Bowden K.V."/>
            <person name="Bui Q."/>
            <person name="Callaghan K.D."/>
            <person name="Canova P.N."/>
            <person name="Carter A.-G.V."/>
            <person name="Carty B."/>
            <person name="Choudhary A."/>
            <person name="Chugh K."/>
            <person name="Clark C.B."/>
            <person name="Clark J."/>
            <person name="Cortez R."/>
            <person name="Dalwadi R.M."/>
            <person name="Daou G."/>
            <person name="Das M."/>
            <person name="Dasari S."/>
            <person name="Davis E.H."/>
            <person name="Defreitas N."/>
            <person name="Demirji J."/>
            <person name="Endres C."/>
            <person name="Fakhar S."/>
            <person name="Feeley N."/>
            <person name="Flores D.C."/>
            <person name="Fowler A.R."/>
            <person name="George T."/>
            <person name="Greis H.L."/>
            <person name="Groleau D.L."/>
            <person name="Gulati J.K."/>
            <person name="Guzman W."/>
            <person name="Hallworth A.N."/>
            <person name="Hariri A."/>
            <person name="Haya V.N."/>
            <person name="Hoffman A.K."/>
            <person name="Horne B."/>
            <person name="Howard T."/>
            <person name="Iglesia A.J."/>
            <person name="Ijezie O.D."/>
            <person name="Incognito N.A."/>
            <person name="Inen J.A."/>
            <person name="Jaiswal A."/>
            <person name="Jezek R.A."/>
            <person name="Kawa A.C."/>
            <person name="Khan F."/>
            <person name="Khin A.C."/>
            <person name="Knapo J."/>
            <person name="Kong A.S."/>
            <person name="Le B.Q."/>
            <person name="Le Q.M."/>
            <person name="Le T.-H.M."/>
            <person name="Lee M."/>
            <person name="Lockwood J.L."/>
            <person name="Loto-Rojas G.S."/>
            <person name="Mantzavinos A."/>
            <person name="Martinez D.R."/>
            <person name="Meadows A.R."/>
            <person name="Mehr S."/>
            <person name="Mellon M.N."/>
            <person name="Memon S."/>
            <person name="Miller B."/>
            <person name="Min S."/>
            <person name="Mitchell L.M."/>
            <person name="Mohamed I.R."/>
            <person name="Mohammed F.O."/>
            <person name="More S."/>
            <person name="Muntaha S."/>
            <person name="Nadeem I."/>
            <person name="Ndjeumen-Njinguet A.S."/>
            <person name="Ng P."/>
            <person name="Ngu V.E."/>
            <person name="Nguyen B.N."/>
            <person name="OHern C.T."/>
            <person name="Oboh U.S."/>
            <person name="Pagano C.W."/>
            <person name="Panakal P.R."/>
            <person name="Park D.A."/>
            <person name="Parsana D."/>
            <person name="Patel P."/>
            <person name="Patel V.S."/>
            <person name="Patwardhan V.M."/>
            <person name="Pawar S.D."/>
            <person name="Payne V.R."/>
            <person name="Petricel I.M."/>
            <person name="Phillips C."/>
            <person name="Puglisi K.M."/>
            <person name="Ramaprasad G."/>
            <person name="Raza A.S."/>
            <person name="Rivera-Oven A.G."/>
            <person name="Robins E."/>
            <person name="Roeun D.C."/>
            <person name="Rostovtseva N."/>
            <person name="Sadat M."/>
            <person name="Seas A."/>
            <person name="So E.J."/>
            <person name="Sogbesan C."/>
            <person name="Strumsky L.A."/>
            <person name="Sun J.L."/>
            <person name="Sutherland H.J."/>
            <person name="Tchakounte I."/>
            <person name="Tewell J.R."/>
            <person name="Thapa D.J."/>
            <person name="Tkach Y."/>
            <person name="Tran C.D."/>
            <person name="Tran V."/>
            <person name="Vithayathil T."/>
            <person name="Vivekanandan A."/>
            <person name="Wang S.R."/>
            <person name="White E."/>
            <person name="Yang A.L."/>
            <person name="Ye D.T."/>
            <person name="Yirenkyi M."/>
            <person name="Zarb J.S."/>
            <person name="Zhang S."/>
            <person name="Zhou M.T."/>
            <person name="Cao A."/>
            <person name="Nguyen K.M."/>
            <person name="Patel K."/>
            <person name="Patel P."/>
            <person name="Pennington E."/>
            <person name="Sendze O."/>
            <person name="Zahangir S."/>
            <person name="Correa-Mendez M."/>
            <person name="Fabian M.F."/>
            <person name="Liu S."/>
            <person name="Jethmalani Y."/>
            <person name="Nunn R."/>
            <person name="Prakash A."/>
            <person name="Louise T."/>
            <person name="Russell D.A."/>
            <person name="Hatfull G.F."/>
            <person name="Erill I."/>
            <person name="Caruso S.M."/>
        </authorList>
    </citation>
    <scope>NUCLEOTIDE SEQUENCE [LARGE SCALE GENOMIC DNA]</scope>
</reference>
<dbReference type="Proteomes" id="UP000222741">
    <property type="component" value="Segment"/>
</dbReference>
<evidence type="ECO:0000313" key="1">
    <source>
        <dbReference type="EMBL" id="ARQ94931.1"/>
    </source>
</evidence>
<protein>
    <submittedName>
        <fullName evidence="1">Uncharacterized protein</fullName>
    </submittedName>
</protein>
<proteinExistence type="predicted"/>